<proteinExistence type="predicted"/>
<evidence type="ECO:0000313" key="4">
    <source>
        <dbReference type="Proteomes" id="UP000215771"/>
    </source>
</evidence>
<name>A0A269PH85_9CORY</name>
<protein>
    <recommendedName>
        <fullName evidence="5">Secreted protein</fullName>
    </recommendedName>
</protein>
<evidence type="ECO:0000256" key="1">
    <source>
        <dbReference type="SAM" id="MobiDB-lite"/>
    </source>
</evidence>
<feature type="region of interest" description="Disordered" evidence="1">
    <location>
        <begin position="223"/>
        <end position="325"/>
    </location>
</feature>
<dbReference type="AlphaFoldDB" id="A0A269PH85"/>
<accession>A0A269PH85</accession>
<dbReference type="Proteomes" id="UP000215771">
    <property type="component" value="Unassembled WGS sequence"/>
</dbReference>
<feature type="compositionally biased region" description="Acidic residues" evidence="1">
    <location>
        <begin position="300"/>
        <end position="316"/>
    </location>
</feature>
<reference evidence="3 4" key="1">
    <citation type="submission" date="2017-08" db="EMBL/GenBank/DDBJ databases">
        <authorList>
            <person name="de Groot N.N."/>
        </authorList>
    </citation>
    <scope>NUCLEOTIDE SEQUENCE [LARGE SCALE GENOMIC DNA]</scope>
    <source>
        <strain evidence="3 4">NBT06-6</strain>
    </source>
</reference>
<feature type="compositionally biased region" description="Acidic residues" evidence="1">
    <location>
        <begin position="279"/>
        <end position="292"/>
    </location>
</feature>
<feature type="region of interest" description="Disordered" evidence="1">
    <location>
        <begin position="446"/>
        <end position="481"/>
    </location>
</feature>
<comment type="caution">
    <text evidence="3">The sequence shown here is derived from an EMBL/GenBank/DDBJ whole genome shotgun (WGS) entry which is preliminary data.</text>
</comment>
<evidence type="ECO:0000256" key="2">
    <source>
        <dbReference type="SAM" id="SignalP"/>
    </source>
</evidence>
<organism evidence="3 4">
    <name type="scientific">Corynebacterium hadale</name>
    <dbReference type="NCBI Taxonomy" id="2026255"/>
    <lineage>
        <taxon>Bacteria</taxon>
        <taxon>Bacillati</taxon>
        <taxon>Actinomycetota</taxon>
        <taxon>Actinomycetes</taxon>
        <taxon>Mycobacteriales</taxon>
        <taxon>Corynebacteriaceae</taxon>
        <taxon>Corynebacterium</taxon>
    </lineage>
</organism>
<evidence type="ECO:0000313" key="3">
    <source>
        <dbReference type="EMBL" id="PAJ71404.1"/>
    </source>
</evidence>
<evidence type="ECO:0008006" key="5">
    <source>
        <dbReference type="Google" id="ProtNLM"/>
    </source>
</evidence>
<keyword evidence="2" id="KW-0732">Signal</keyword>
<gene>
    <name evidence="3" type="ORF">CIG21_01415</name>
</gene>
<feature type="signal peptide" evidence="2">
    <location>
        <begin position="1"/>
        <end position="27"/>
    </location>
</feature>
<feature type="compositionally biased region" description="Basic and acidic residues" evidence="1">
    <location>
        <begin position="463"/>
        <end position="481"/>
    </location>
</feature>
<dbReference type="EMBL" id="NQMQ01000001">
    <property type="protein sequence ID" value="PAJ71404.1"/>
    <property type="molecule type" value="Genomic_DNA"/>
</dbReference>
<sequence length="481" mass="51975">MRAFRTAFAAVATVAIAGGALTAPAHAMTNEESRPETPATNDSLPIIHTYRGSDHIKANVLNPRPVCNSTEDYRTVVYKVTDNFLPVGTVSTTNLSDTPVDLTQDLSRTQQISASVNGSKTETLNIGGTGSKDGLQGTIGYTLAKSLGWDVSGSLSWSVGQKIGPYKVPAGNTGEATYGFRTVTMTGTQQRCRPNGTWATPTAWIANMPVKNEVRVKNYDTPAASWAPNKGAQVTKPVDDANPNFEDELNKLREGEDLEDVTKVNDDEAADVTNKDITDEGTEVVEDDEATEAADKENTEVEETIEETETEGETAEDAANREQQDLDLEPYFTSSSWKSSGFAGTAALRIKNVGKDRYYGEFPAVTFRVDVKTAEGPEGVDRLITANSHKGAHVRDLGFDRKKGVRTFEVTLANPIKSGEEVAVASFNFGDGNTSEGRIHNYITATQTGRLDGDESDDNDQDVDSREATVTDFGRKLDGTF</sequence>
<feature type="compositionally biased region" description="Basic and acidic residues" evidence="1">
    <location>
        <begin position="248"/>
        <end position="266"/>
    </location>
</feature>
<feature type="chain" id="PRO_5013193396" description="Secreted protein" evidence="2">
    <location>
        <begin position="28"/>
        <end position="481"/>
    </location>
</feature>
<dbReference type="RefSeq" id="WP_095275317.1">
    <property type="nucleotide sequence ID" value="NZ_CP047655.1"/>
</dbReference>